<feature type="compositionally biased region" description="Low complexity" evidence="1">
    <location>
        <begin position="252"/>
        <end position="264"/>
    </location>
</feature>
<feature type="region of interest" description="Disordered" evidence="1">
    <location>
        <begin position="242"/>
        <end position="271"/>
    </location>
</feature>
<feature type="region of interest" description="Disordered" evidence="1">
    <location>
        <begin position="289"/>
        <end position="370"/>
    </location>
</feature>
<dbReference type="PANTHER" id="PTHR36223:SF1">
    <property type="entry name" value="TRANSCRIPTION ELONGATION FACTOR EAF N-TERMINAL DOMAIN-CONTAINING PROTEIN"/>
    <property type="match status" value="1"/>
</dbReference>
<sequence length="370" mass="40834">MKGSGLGADFEAYLEFTDGTKLNEYREEHHSQTKEVGGSTSAWAECIEGKSFRIVLRRSSFDEDGVSAILKIDGLLIRKMPMRRGKKEAVFRSMHEMQGSRRYDMPFTFAARATTDDIKSSSVKDIGALGQIDVTLRRGTHTQWSSGFAKPAVRVYQKGWVLEGQVKLSSAVIGGDCQEAAELACYHFKPTDRIPDPLYQFTWKYRTMDVLVINGIIGERSQSASTVGPHPSSLWSQASTPVYHAPADSDSDSSSSTSSSSSGSDSDDDSGYGHEELWALFNLLMKENKKRSEKKKEKKAQRKAEKKAAKAKRREEKRKRKRQKRVGNESNPVDLTLLSDGEDVGPVASASGTGGETVKTEKDEEGGGQD</sequence>
<dbReference type="Proteomes" id="UP000279259">
    <property type="component" value="Unassembled WGS sequence"/>
</dbReference>
<evidence type="ECO:0000313" key="3">
    <source>
        <dbReference type="EMBL" id="RSH94726.1"/>
    </source>
</evidence>
<comment type="caution">
    <text evidence="3">The sequence shown here is derived from an EMBL/GenBank/DDBJ whole genome shotgun (WGS) entry which is preliminary data.</text>
</comment>
<evidence type="ECO:0000259" key="2">
    <source>
        <dbReference type="Pfam" id="PF25534"/>
    </source>
</evidence>
<evidence type="ECO:0000256" key="1">
    <source>
        <dbReference type="SAM" id="MobiDB-lite"/>
    </source>
</evidence>
<feature type="domain" description="DUF7918" evidence="2">
    <location>
        <begin position="18"/>
        <end position="217"/>
    </location>
</feature>
<keyword evidence="4" id="KW-1185">Reference proteome</keyword>
<feature type="compositionally biased region" description="Basic residues" evidence="1">
    <location>
        <begin position="309"/>
        <end position="325"/>
    </location>
</feature>
<dbReference type="OrthoDB" id="3364132at2759"/>
<proteinExistence type="predicted"/>
<dbReference type="InterPro" id="IPR057678">
    <property type="entry name" value="DUF7918"/>
</dbReference>
<dbReference type="AlphaFoldDB" id="A0A427YUL1"/>
<feature type="compositionally biased region" description="Basic residues" evidence="1">
    <location>
        <begin position="289"/>
        <end position="301"/>
    </location>
</feature>
<name>A0A427YUL1_9TREE</name>
<gene>
    <name evidence="3" type="ORF">EHS25_004531</name>
</gene>
<dbReference type="EMBL" id="RSCD01000002">
    <property type="protein sequence ID" value="RSH94726.1"/>
    <property type="molecule type" value="Genomic_DNA"/>
</dbReference>
<evidence type="ECO:0000313" key="4">
    <source>
        <dbReference type="Proteomes" id="UP000279259"/>
    </source>
</evidence>
<accession>A0A427YUL1</accession>
<dbReference type="PANTHER" id="PTHR36223">
    <property type="entry name" value="BETA-LACTAMASE-TYPE TRANSPEPTIDASE FOLD DOMAIN CONTAINING PROTEIN"/>
    <property type="match status" value="1"/>
</dbReference>
<organism evidence="3 4">
    <name type="scientific">Saitozyma podzolica</name>
    <dbReference type="NCBI Taxonomy" id="1890683"/>
    <lineage>
        <taxon>Eukaryota</taxon>
        <taxon>Fungi</taxon>
        <taxon>Dikarya</taxon>
        <taxon>Basidiomycota</taxon>
        <taxon>Agaricomycotina</taxon>
        <taxon>Tremellomycetes</taxon>
        <taxon>Tremellales</taxon>
        <taxon>Trimorphomycetaceae</taxon>
        <taxon>Saitozyma</taxon>
    </lineage>
</organism>
<protein>
    <recommendedName>
        <fullName evidence="2">DUF7918 domain-containing protein</fullName>
    </recommendedName>
</protein>
<dbReference type="Pfam" id="PF25534">
    <property type="entry name" value="DUF7918"/>
    <property type="match status" value="1"/>
</dbReference>
<reference evidence="3 4" key="1">
    <citation type="submission" date="2018-11" db="EMBL/GenBank/DDBJ databases">
        <title>Genome sequence of Saitozyma podzolica DSM 27192.</title>
        <authorList>
            <person name="Aliyu H."/>
            <person name="Gorte O."/>
            <person name="Ochsenreither K."/>
        </authorList>
    </citation>
    <scope>NUCLEOTIDE SEQUENCE [LARGE SCALE GENOMIC DNA]</scope>
    <source>
        <strain evidence="3 4">DSM 27192</strain>
    </source>
</reference>